<dbReference type="PANTHER" id="PTHR13471:SF0">
    <property type="entry name" value="NUCLEAR EXOSOME REGULATOR NRDE2"/>
    <property type="match status" value="1"/>
</dbReference>
<evidence type="ECO:0000256" key="1">
    <source>
        <dbReference type="ARBA" id="ARBA00004123"/>
    </source>
</evidence>
<proteinExistence type="inferred from homology"/>
<evidence type="ECO:0008006" key="7">
    <source>
        <dbReference type="Google" id="ProtNLM"/>
    </source>
</evidence>
<reference evidence="5 6" key="1">
    <citation type="submission" date="2014-04" db="EMBL/GenBank/DDBJ databases">
        <authorList>
            <consortium name="DOE Joint Genome Institute"/>
            <person name="Kuo A."/>
            <person name="Gay G."/>
            <person name="Dore J."/>
            <person name="Kohler A."/>
            <person name="Nagy L.G."/>
            <person name="Floudas D."/>
            <person name="Copeland A."/>
            <person name="Barry K.W."/>
            <person name="Cichocki N."/>
            <person name="Veneault-Fourrey C."/>
            <person name="LaButti K."/>
            <person name="Lindquist E.A."/>
            <person name="Lipzen A."/>
            <person name="Lundell T."/>
            <person name="Morin E."/>
            <person name="Murat C."/>
            <person name="Sun H."/>
            <person name="Tunlid A."/>
            <person name="Henrissat B."/>
            <person name="Grigoriev I.V."/>
            <person name="Hibbett D.S."/>
            <person name="Martin F."/>
            <person name="Nordberg H.P."/>
            <person name="Cantor M.N."/>
            <person name="Hua S.X."/>
        </authorList>
    </citation>
    <scope>NUCLEOTIDE SEQUENCE [LARGE SCALE GENOMIC DNA]</scope>
    <source>
        <strain evidence="6">h7</strain>
    </source>
</reference>
<dbReference type="Pfam" id="PF08424">
    <property type="entry name" value="NRDE-2"/>
    <property type="match status" value="1"/>
</dbReference>
<dbReference type="PANTHER" id="PTHR13471">
    <property type="entry name" value="TETRATRICOPEPTIDE-LIKE HELICAL"/>
    <property type="match status" value="1"/>
</dbReference>
<feature type="compositionally biased region" description="Basic and acidic residues" evidence="4">
    <location>
        <begin position="1045"/>
        <end position="1057"/>
    </location>
</feature>
<evidence type="ECO:0000313" key="6">
    <source>
        <dbReference type="Proteomes" id="UP000053424"/>
    </source>
</evidence>
<feature type="compositionally biased region" description="Acidic residues" evidence="4">
    <location>
        <begin position="1035"/>
        <end position="1044"/>
    </location>
</feature>
<dbReference type="GO" id="GO:0071013">
    <property type="term" value="C:catalytic step 2 spliceosome"/>
    <property type="evidence" value="ECO:0007669"/>
    <property type="project" value="TreeGrafter"/>
</dbReference>
<dbReference type="EMBL" id="KN831769">
    <property type="protein sequence ID" value="KIM47886.1"/>
    <property type="molecule type" value="Genomic_DNA"/>
</dbReference>
<feature type="region of interest" description="Disordered" evidence="4">
    <location>
        <begin position="1"/>
        <end position="83"/>
    </location>
</feature>
<feature type="compositionally biased region" description="Low complexity" evidence="4">
    <location>
        <begin position="1"/>
        <end position="17"/>
    </location>
</feature>
<dbReference type="Proteomes" id="UP000053424">
    <property type="component" value="Unassembled WGS sequence"/>
</dbReference>
<feature type="compositionally biased region" description="Basic residues" evidence="4">
    <location>
        <begin position="33"/>
        <end position="58"/>
    </location>
</feature>
<evidence type="ECO:0000256" key="2">
    <source>
        <dbReference type="ARBA" id="ARBA00009265"/>
    </source>
</evidence>
<accession>A0A0C3CVK4</accession>
<sequence>MSTPPLSSFPPTFSSFPDLGEGPSQSSSNAGSSRRHRREKRKKKCEHSKEPHRTRKQTTRGDKNQHGPAFDKERKRVEDDEKRRIPLESVESIQHAFYSDRNGDRMNLQYGALHSGDIPKYRPVGGGRNILGLAAGFIALRGYGKGIEIGPREYGKASSLTDSTSRALLLKPPCRRLFPSESSKYQEIDRFIRLPTRSDGKDTEKSYRSITQDRRLDHSDSSSSSDSESNADSSETEADRPALTAHQETLKQLEQDLILTPQSVDTWLSLLDKSLTAIPIRSKNANKARSEISVSILSRALSAHPQNSRNMVLRLAYLRAGEGIWHESKLKSEWNDALKIGGIELHMEWLEWRIRTGNNGIDGVVEAAVRTVASLGSDDDCEVAKVRILWRMTTAIRSAGYAERAMAIYQAQAELAFFMPPSVSKLPFDAQLNELEYFWDAEVPRVGEAGAQGWKVWHSSKSEEKPPANSHSIRPIVVMDLDPYRLWAKQELQWDRTLYTPQRSDSDSPDPYSTVFFSDIRPALLNIKTRSAKHAFRMAWLSFLGLRTPDLSMASSGDLDWDDRWNLGHLTSPPYLNAIFPPDLVEKKSLSNSVAGTLIGRERQYGSPFGPVRSWSKNVSGPLDMSSAEPGKMKRSGMWTSDDVSIVDEPMLRHLFAALEIPDDDNEWEILALAFALAVNPNAVGLSKTLLSRHRESLALWNAHAQLEGSRGRRDEARKVYQTTLALNRSHNKASCLWWNWAEMEWLAGDDHAALIVILKSVEMKGPASGVTLLRAKCSLECEYDKPSLGWKQKEYWIKMRALLELLTGNQPTSALAIFDIYITHCPDEPSKESLLTASLLMIYYHGVILKKPMQPHILRERARQAFESSPNNSIILGILLEAEKGQGIWGYVRAMLSGNDGKPKGVARRVADVWIAGWEKGRWVTEIERTRNGLAAAVEHERTKFSPVIWRIYIEFEIRVGALHHAKKLLFRAIGECPLVKELYLLAFGPLRGVFQVHELKGLADTMAERGIRLRQGLDEVVGVLVDEGKQEEREESGDEDEIEHNARELRRLMPY</sequence>
<dbReference type="GO" id="GO:1902369">
    <property type="term" value="P:negative regulation of RNA catabolic process"/>
    <property type="evidence" value="ECO:0007669"/>
    <property type="project" value="TreeGrafter"/>
</dbReference>
<dbReference type="STRING" id="686832.A0A0C3CVK4"/>
<organism evidence="5 6">
    <name type="scientific">Hebeloma cylindrosporum</name>
    <dbReference type="NCBI Taxonomy" id="76867"/>
    <lineage>
        <taxon>Eukaryota</taxon>
        <taxon>Fungi</taxon>
        <taxon>Dikarya</taxon>
        <taxon>Basidiomycota</taxon>
        <taxon>Agaricomycotina</taxon>
        <taxon>Agaricomycetes</taxon>
        <taxon>Agaricomycetidae</taxon>
        <taxon>Agaricales</taxon>
        <taxon>Agaricineae</taxon>
        <taxon>Hymenogastraceae</taxon>
        <taxon>Hebeloma</taxon>
    </lineage>
</organism>
<evidence type="ECO:0000313" key="5">
    <source>
        <dbReference type="EMBL" id="KIM47886.1"/>
    </source>
</evidence>
<dbReference type="SUPFAM" id="SSF48452">
    <property type="entry name" value="TPR-like"/>
    <property type="match status" value="1"/>
</dbReference>
<feature type="compositionally biased region" description="Low complexity" evidence="4">
    <location>
        <begin position="221"/>
        <end position="233"/>
    </location>
</feature>
<dbReference type="InterPro" id="IPR013633">
    <property type="entry name" value="NRDE-2"/>
</dbReference>
<dbReference type="HOGENOM" id="CLU_007550_0_0_1"/>
<dbReference type="AlphaFoldDB" id="A0A0C3CVK4"/>
<protein>
    <recommendedName>
        <fullName evidence="7">DUF1740-domain-containing protein</fullName>
    </recommendedName>
</protein>
<feature type="region of interest" description="Disordered" evidence="4">
    <location>
        <begin position="196"/>
        <end position="241"/>
    </location>
</feature>
<comment type="similarity">
    <text evidence="2">Belongs to the NRDE2 family.</text>
</comment>
<keyword evidence="3" id="KW-0539">Nucleus</keyword>
<name>A0A0C3CVK4_HEBCY</name>
<gene>
    <name evidence="5" type="ORF">M413DRAFT_212528</name>
</gene>
<feature type="region of interest" description="Disordered" evidence="4">
    <location>
        <begin position="1030"/>
        <end position="1057"/>
    </location>
</feature>
<reference evidence="6" key="2">
    <citation type="submission" date="2015-01" db="EMBL/GenBank/DDBJ databases">
        <title>Evolutionary Origins and Diversification of the Mycorrhizal Mutualists.</title>
        <authorList>
            <consortium name="DOE Joint Genome Institute"/>
            <consortium name="Mycorrhizal Genomics Consortium"/>
            <person name="Kohler A."/>
            <person name="Kuo A."/>
            <person name="Nagy L.G."/>
            <person name="Floudas D."/>
            <person name="Copeland A."/>
            <person name="Barry K.W."/>
            <person name="Cichocki N."/>
            <person name="Veneault-Fourrey C."/>
            <person name="LaButti K."/>
            <person name="Lindquist E.A."/>
            <person name="Lipzen A."/>
            <person name="Lundell T."/>
            <person name="Morin E."/>
            <person name="Murat C."/>
            <person name="Riley R."/>
            <person name="Ohm R."/>
            <person name="Sun H."/>
            <person name="Tunlid A."/>
            <person name="Henrissat B."/>
            <person name="Grigoriev I.V."/>
            <person name="Hibbett D.S."/>
            <person name="Martin F."/>
        </authorList>
    </citation>
    <scope>NUCLEOTIDE SEQUENCE [LARGE SCALE GENOMIC DNA]</scope>
    <source>
        <strain evidence="6">h7</strain>
    </source>
</reference>
<feature type="compositionally biased region" description="Basic and acidic residues" evidence="4">
    <location>
        <begin position="196"/>
        <end position="220"/>
    </location>
</feature>
<evidence type="ECO:0000256" key="4">
    <source>
        <dbReference type="SAM" id="MobiDB-lite"/>
    </source>
</evidence>
<comment type="subcellular location">
    <subcellularLocation>
        <location evidence="1">Nucleus</location>
    </subcellularLocation>
</comment>
<dbReference type="Gene3D" id="1.25.40.10">
    <property type="entry name" value="Tetratricopeptide repeat domain"/>
    <property type="match status" value="1"/>
</dbReference>
<keyword evidence="6" id="KW-1185">Reference proteome</keyword>
<feature type="compositionally biased region" description="Basic and acidic residues" evidence="4">
    <location>
        <begin position="59"/>
        <end position="83"/>
    </location>
</feature>
<dbReference type="OrthoDB" id="297219at2759"/>
<evidence type="ECO:0000256" key="3">
    <source>
        <dbReference type="ARBA" id="ARBA00023242"/>
    </source>
</evidence>
<dbReference type="InterPro" id="IPR011990">
    <property type="entry name" value="TPR-like_helical_dom_sf"/>
</dbReference>
<dbReference type="GO" id="GO:0031048">
    <property type="term" value="P:regulatory ncRNA-mediated heterochromatin formation"/>
    <property type="evidence" value="ECO:0007669"/>
    <property type="project" value="TreeGrafter"/>
</dbReference>